<protein>
    <submittedName>
        <fullName evidence="1">Uncharacterized protein</fullName>
    </submittedName>
</protein>
<organism evidence="1 2">
    <name type="scientific">Zizania palustris</name>
    <name type="common">Northern wild rice</name>
    <dbReference type="NCBI Taxonomy" id="103762"/>
    <lineage>
        <taxon>Eukaryota</taxon>
        <taxon>Viridiplantae</taxon>
        <taxon>Streptophyta</taxon>
        <taxon>Embryophyta</taxon>
        <taxon>Tracheophyta</taxon>
        <taxon>Spermatophyta</taxon>
        <taxon>Magnoliopsida</taxon>
        <taxon>Liliopsida</taxon>
        <taxon>Poales</taxon>
        <taxon>Poaceae</taxon>
        <taxon>BOP clade</taxon>
        <taxon>Oryzoideae</taxon>
        <taxon>Oryzeae</taxon>
        <taxon>Zizaniinae</taxon>
        <taxon>Zizania</taxon>
    </lineage>
</organism>
<dbReference type="EMBL" id="JAAALK010000080">
    <property type="protein sequence ID" value="KAG8095488.1"/>
    <property type="molecule type" value="Genomic_DNA"/>
</dbReference>
<reference evidence="1" key="1">
    <citation type="journal article" date="2021" name="bioRxiv">
        <title>Whole Genome Assembly and Annotation of Northern Wild Rice, Zizania palustris L., Supports a Whole Genome Duplication in the Zizania Genus.</title>
        <authorList>
            <person name="Haas M."/>
            <person name="Kono T."/>
            <person name="Macchietto M."/>
            <person name="Millas R."/>
            <person name="McGilp L."/>
            <person name="Shao M."/>
            <person name="Duquette J."/>
            <person name="Hirsch C.N."/>
            <person name="Kimball J."/>
        </authorList>
    </citation>
    <scope>NUCLEOTIDE SEQUENCE</scope>
    <source>
        <tissue evidence="1">Fresh leaf tissue</tissue>
    </source>
</reference>
<name>A0A8J6BZS3_ZIZPA</name>
<dbReference type="Proteomes" id="UP000729402">
    <property type="component" value="Unassembled WGS sequence"/>
</dbReference>
<gene>
    <name evidence="1" type="ORF">GUJ93_ZPchr0012g18960</name>
</gene>
<proteinExistence type="predicted"/>
<dbReference type="AlphaFoldDB" id="A0A8J6BZS3"/>
<reference evidence="1" key="2">
    <citation type="submission" date="2021-02" db="EMBL/GenBank/DDBJ databases">
        <authorList>
            <person name="Kimball J.A."/>
            <person name="Haas M.W."/>
            <person name="Macchietto M."/>
            <person name="Kono T."/>
            <person name="Duquette J."/>
            <person name="Shao M."/>
        </authorList>
    </citation>
    <scope>NUCLEOTIDE SEQUENCE</scope>
    <source>
        <tissue evidence="1">Fresh leaf tissue</tissue>
    </source>
</reference>
<keyword evidence="2" id="KW-1185">Reference proteome</keyword>
<accession>A0A8J6BZS3</accession>
<comment type="caution">
    <text evidence="1">The sequence shown here is derived from an EMBL/GenBank/DDBJ whole genome shotgun (WGS) entry which is preliminary data.</text>
</comment>
<evidence type="ECO:0000313" key="2">
    <source>
        <dbReference type="Proteomes" id="UP000729402"/>
    </source>
</evidence>
<evidence type="ECO:0000313" key="1">
    <source>
        <dbReference type="EMBL" id="KAG8095488.1"/>
    </source>
</evidence>
<sequence length="83" mass="9199">MSERRGGFGFTKRGTRDVVELGRALRVGEELPIAPADNMVQAGLRHGRCSSRQLRHVEAALHAVAEWVRGWLEKLGFAWVACA</sequence>